<protein>
    <submittedName>
        <fullName evidence="3">Uncharacterized protein</fullName>
    </submittedName>
</protein>
<evidence type="ECO:0000256" key="1">
    <source>
        <dbReference type="ARBA" id="ARBA00022448"/>
    </source>
</evidence>
<organism evidence="3 4">
    <name type="scientific">Paspalum notatum var. saurae</name>
    <dbReference type="NCBI Taxonomy" id="547442"/>
    <lineage>
        <taxon>Eukaryota</taxon>
        <taxon>Viridiplantae</taxon>
        <taxon>Streptophyta</taxon>
        <taxon>Embryophyta</taxon>
        <taxon>Tracheophyta</taxon>
        <taxon>Spermatophyta</taxon>
        <taxon>Magnoliopsida</taxon>
        <taxon>Liliopsida</taxon>
        <taxon>Poales</taxon>
        <taxon>Poaceae</taxon>
        <taxon>PACMAD clade</taxon>
        <taxon>Panicoideae</taxon>
        <taxon>Andropogonodae</taxon>
        <taxon>Paspaleae</taxon>
        <taxon>Paspalinae</taxon>
        <taxon>Paspalum</taxon>
    </lineage>
</organism>
<dbReference type="GO" id="GO:0005345">
    <property type="term" value="F:purine nucleobase transmembrane transporter activity"/>
    <property type="evidence" value="ECO:0007669"/>
    <property type="project" value="TreeGrafter"/>
</dbReference>
<dbReference type="InterPro" id="IPR045018">
    <property type="entry name" value="Azg-like"/>
</dbReference>
<dbReference type="GO" id="GO:0005886">
    <property type="term" value="C:plasma membrane"/>
    <property type="evidence" value="ECO:0007669"/>
    <property type="project" value="TreeGrafter"/>
</dbReference>
<dbReference type="AlphaFoldDB" id="A0AAQ3WQW5"/>
<gene>
    <name evidence="3" type="ORF">U9M48_018880</name>
</gene>
<proteinExistence type="predicted"/>
<keyword evidence="1" id="KW-0813">Transport</keyword>
<dbReference type="GO" id="GO:0015853">
    <property type="term" value="P:adenine transport"/>
    <property type="evidence" value="ECO:0007669"/>
    <property type="project" value="TreeGrafter"/>
</dbReference>
<evidence type="ECO:0000313" key="3">
    <source>
        <dbReference type="EMBL" id="WVZ70196.1"/>
    </source>
</evidence>
<sequence length="69" mass="7562">MGWPLSAGVVFFALSAVVLRSKLARMIPRNIRLASAVGIGMFLAFTGLQTHQGVGLMAPAHRRWLVMKR</sequence>
<dbReference type="EMBL" id="CP144748">
    <property type="protein sequence ID" value="WVZ70196.1"/>
    <property type="molecule type" value="Genomic_DNA"/>
</dbReference>
<accession>A0AAQ3WQW5</accession>
<name>A0AAQ3WQW5_PASNO</name>
<dbReference type="Proteomes" id="UP001341281">
    <property type="component" value="Chromosome 04"/>
</dbReference>
<dbReference type="PANTHER" id="PTHR43337">
    <property type="entry name" value="XANTHINE/URACIL PERMEASE C887.17-RELATED"/>
    <property type="match status" value="1"/>
</dbReference>
<keyword evidence="2" id="KW-0472">Membrane</keyword>
<evidence type="ECO:0000256" key="2">
    <source>
        <dbReference type="SAM" id="Phobius"/>
    </source>
</evidence>
<keyword evidence="4" id="KW-1185">Reference proteome</keyword>
<keyword evidence="2" id="KW-1133">Transmembrane helix</keyword>
<evidence type="ECO:0000313" key="4">
    <source>
        <dbReference type="Proteomes" id="UP001341281"/>
    </source>
</evidence>
<reference evidence="3 4" key="1">
    <citation type="submission" date="2024-02" db="EMBL/GenBank/DDBJ databases">
        <title>High-quality chromosome-scale genome assembly of Pensacola bahiagrass (Paspalum notatum Flugge var. saurae).</title>
        <authorList>
            <person name="Vega J.M."/>
            <person name="Podio M."/>
            <person name="Orjuela J."/>
            <person name="Siena L.A."/>
            <person name="Pessino S.C."/>
            <person name="Combes M.C."/>
            <person name="Mariac C."/>
            <person name="Albertini E."/>
            <person name="Pupilli F."/>
            <person name="Ortiz J.P.A."/>
            <person name="Leblanc O."/>
        </authorList>
    </citation>
    <scope>NUCLEOTIDE SEQUENCE [LARGE SCALE GENOMIC DNA]</scope>
    <source>
        <strain evidence="3">R1</strain>
        <tissue evidence="3">Leaf</tissue>
    </source>
</reference>
<keyword evidence="2" id="KW-0812">Transmembrane</keyword>
<feature type="transmembrane region" description="Helical" evidence="2">
    <location>
        <begin position="30"/>
        <end position="48"/>
    </location>
</feature>
<dbReference type="GO" id="GO:0015854">
    <property type="term" value="P:guanine transport"/>
    <property type="evidence" value="ECO:0007669"/>
    <property type="project" value="TreeGrafter"/>
</dbReference>
<dbReference type="PANTHER" id="PTHR43337:SF13">
    <property type="entry name" value="ADENINE_GUANINE PERMEASE AZG2"/>
    <property type="match status" value="1"/>
</dbReference>